<evidence type="ECO:0000259" key="2">
    <source>
        <dbReference type="Pfam" id="PF01636"/>
    </source>
</evidence>
<reference evidence="3 4" key="1">
    <citation type="journal article" date="2019" name="Int. J. Syst. Evol. Microbiol.">
        <title>The Global Catalogue of Microorganisms (GCM) 10K type strain sequencing project: providing services to taxonomists for standard genome sequencing and annotation.</title>
        <authorList>
            <consortium name="The Broad Institute Genomics Platform"/>
            <consortium name="The Broad Institute Genome Sequencing Center for Infectious Disease"/>
            <person name="Wu L."/>
            <person name="Ma J."/>
        </authorList>
    </citation>
    <scope>NUCLEOTIDE SEQUENCE [LARGE SCALE GENOMIC DNA]</scope>
    <source>
        <strain evidence="3 4">JCM 14306</strain>
    </source>
</reference>
<keyword evidence="4" id="KW-1185">Reference proteome</keyword>
<dbReference type="PANTHER" id="PTHR21064">
    <property type="entry name" value="AMINOGLYCOSIDE PHOSPHOTRANSFERASE DOMAIN-CONTAINING PROTEIN-RELATED"/>
    <property type="match status" value="1"/>
</dbReference>
<accession>A0ABN2F7S4</accession>
<dbReference type="Pfam" id="PF01636">
    <property type="entry name" value="APH"/>
    <property type="match status" value="1"/>
</dbReference>
<organism evidence="3 4">
    <name type="scientific">Kribbella alba</name>
    <dbReference type="NCBI Taxonomy" id="190197"/>
    <lineage>
        <taxon>Bacteria</taxon>
        <taxon>Bacillati</taxon>
        <taxon>Actinomycetota</taxon>
        <taxon>Actinomycetes</taxon>
        <taxon>Propionibacteriales</taxon>
        <taxon>Kribbellaceae</taxon>
        <taxon>Kribbella</taxon>
    </lineage>
</organism>
<dbReference type="InterPro" id="IPR002575">
    <property type="entry name" value="Aminoglycoside_PTrfase"/>
</dbReference>
<comment type="similarity">
    <text evidence="1">Belongs to the pseudomonas-type ThrB family.</text>
</comment>
<dbReference type="InterPro" id="IPR011009">
    <property type="entry name" value="Kinase-like_dom_sf"/>
</dbReference>
<proteinExistence type="inferred from homology"/>
<name>A0ABN2F7S4_9ACTN</name>
<dbReference type="RefSeq" id="WP_344111171.1">
    <property type="nucleotide sequence ID" value="NZ_BAAANE010000004.1"/>
</dbReference>
<evidence type="ECO:0000313" key="3">
    <source>
        <dbReference type="EMBL" id="GAA1634443.1"/>
    </source>
</evidence>
<dbReference type="InterPro" id="IPR050249">
    <property type="entry name" value="Pseudomonas-type_ThrB"/>
</dbReference>
<evidence type="ECO:0000256" key="1">
    <source>
        <dbReference type="ARBA" id="ARBA00038240"/>
    </source>
</evidence>
<gene>
    <name evidence="3" type="ORF">GCM10009744_23940</name>
</gene>
<evidence type="ECO:0000313" key="4">
    <source>
        <dbReference type="Proteomes" id="UP001501319"/>
    </source>
</evidence>
<dbReference type="SUPFAM" id="SSF56112">
    <property type="entry name" value="Protein kinase-like (PK-like)"/>
    <property type="match status" value="1"/>
</dbReference>
<sequence length="310" mass="34054">MIPTLRSLPDPQALAAQVKRAYALQVTEIHLLRSLVNDVYEVGTEGGRYVLKLYRSAGWTPSEVHWEGDLSAHLDRSGLVVPQVQPLADGSPVGLLDAAEGTRPFILSSFVVGTRPQPPFDDELYRSFGQLVAGFHDAADTFTSSHQRRPSDLRRRLDEPLALILPLLPEDERELLSALANAVRDQIELYAGQLSWGVCHGDVTLDNVLLTDRGLALHDFDLSAEGWRAADFVGVAATPHWDAFAAGYAAKRALTDVDTAAIPWLMVAASIFNLRFHLHDKPLIRGRESIGEGWAANELASLRKAARELL</sequence>
<feature type="domain" description="Aminoglycoside phosphotransferase" evidence="2">
    <location>
        <begin position="37"/>
        <end position="252"/>
    </location>
</feature>
<dbReference type="Gene3D" id="3.30.200.20">
    <property type="entry name" value="Phosphorylase Kinase, domain 1"/>
    <property type="match status" value="1"/>
</dbReference>
<comment type="caution">
    <text evidence="3">The sequence shown here is derived from an EMBL/GenBank/DDBJ whole genome shotgun (WGS) entry which is preliminary data.</text>
</comment>
<dbReference type="Gene3D" id="3.90.1200.10">
    <property type="match status" value="1"/>
</dbReference>
<dbReference type="PANTHER" id="PTHR21064:SF6">
    <property type="entry name" value="AMINOGLYCOSIDE PHOSPHOTRANSFERASE DOMAIN-CONTAINING PROTEIN"/>
    <property type="match status" value="1"/>
</dbReference>
<dbReference type="EMBL" id="BAAANE010000004">
    <property type="protein sequence ID" value="GAA1634443.1"/>
    <property type="molecule type" value="Genomic_DNA"/>
</dbReference>
<dbReference type="Proteomes" id="UP001501319">
    <property type="component" value="Unassembled WGS sequence"/>
</dbReference>
<protein>
    <submittedName>
        <fullName evidence="3">Phosphotransferase enzyme family protein</fullName>
    </submittedName>
</protein>